<feature type="region of interest" description="Disordered" evidence="1">
    <location>
        <begin position="70"/>
        <end position="123"/>
    </location>
</feature>
<proteinExistence type="predicted"/>
<feature type="region of interest" description="Disordered" evidence="1">
    <location>
        <begin position="437"/>
        <end position="506"/>
    </location>
</feature>
<evidence type="ECO:0000256" key="1">
    <source>
        <dbReference type="SAM" id="MobiDB-lite"/>
    </source>
</evidence>
<feature type="compositionally biased region" description="Polar residues" evidence="1">
    <location>
        <begin position="80"/>
        <end position="93"/>
    </location>
</feature>
<dbReference type="OrthoDB" id="5416097at2759"/>
<organism evidence="3 4">
    <name type="scientific">Geosmithia morbida</name>
    <dbReference type="NCBI Taxonomy" id="1094350"/>
    <lineage>
        <taxon>Eukaryota</taxon>
        <taxon>Fungi</taxon>
        <taxon>Dikarya</taxon>
        <taxon>Ascomycota</taxon>
        <taxon>Pezizomycotina</taxon>
        <taxon>Sordariomycetes</taxon>
        <taxon>Hypocreomycetidae</taxon>
        <taxon>Hypocreales</taxon>
        <taxon>Bionectriaceae</taxon>
        <taxon>Geosmithia</taxon>
    </lineage>
</organism>
<gene>
    <name evidence="3" type="ORF">GMORB2_3410</name>
</gene>
<comment type="caution">
    <text evidence="3">The sequence shown here is derived from an EMBL/GenBank/DDBJ whole genome shotgun (WGS) entry which is preliminary data.</text>
</comment>
<feature type="region of interest" description="Disordered" evidence="1">
    <location>
        <begin position="356"/>
        <end position="424"/>
    </location>
</feature>
<reference evidence="3" key="1">
    <citation type="submission" date="2020-03" db="EMBL/GenBank/DDBJ databases">
        <title>Site-based positive gene gene selection in Geosmithia morbida across the United States reveals a broad range of putative effectors and factors for local host and environmental adapation.</title>
        <authorList>
            <person name="Onufrak A."/>
            <person name="Murdoch R.W."/>
            <person name="Gazis R."/>
            <person name="Huff M."/>
            <person name="Staton M."/>
            <person name="Klingeman W."/>
            <person name="Hadziabdic D."/>
        </authorList>
    </citation>
    <scope>NUCLEOTIDE SEQUENCE</scope>
    <source>
        <strain evidence="3">1262</strain>
    </source>
</reference>
<dbReference type="GeneID" id="55969638"/>
<dbReference type="EMBL" id="JAANYQ010000019">
    <property type="protein sequence ID" value="KAF4119999.1"/>
    <property type="molecule type" value="Genomic_DNA"/>
</dbReference>
<accession>A0A9P4YS46</accession>
<sequence>MVHLWERSAPVEISKEFRNFRLNQIHLALLLTVDLSRLVLFVDASSGDDLLATLYQTEYLLAICRNPQNAQRKETRSSHARTSIARTRPQEGTSSSGASSSDGDAAYQPGGRADGTRNRSAAIRQKVRDRDYSRCLFTSDTVHEAGHIWPFAVNGSQGNRDGTRRALGKSAITMSLEIRSRLLELFTPENGELASSDKSWNMICLSPTLHTSWAKAHFGLRWIGTTDHSPDAAETDSERDFVEASVEWNWLPGSISESVQAHYVSPADAKTAEFRRRVDISTDHAINDIAQSLRQSLAQKPSHSCRGSMTRDYQGRLWEDSRQQIFRIDREDEKNMKDVVDAQWAMVKIAALSGAGETPNELHRHLPDIPPSAKIFGRGLIDPDDDPEGEKVGDSKTPEAPGGGQGRSGSSGDDPATVSTGSRQVRKISAIASISAMVKGEGRAPIPIRESRSSTNTSADVGPAAASRADPDSGPSAETMTSECLSPTLLPRCQAEERDHATPSLP</sequence>
<evidence type="ECO:0000313" key="3">
    <source>
        <dbReference type="EMBL" id="KAF4119999.1"/>
    </source>
</evidence>
<feature type="compositionally biased region" description="Low complexity" evidence="1">
    <location>
        <begin position="94"/>
        <end position="106"/>
    </location>
</feature>
<dbReference type="InterPro" id="IPR003615">
    <property type="entry name" value="HNH_nuc"/>
</dbReference>
<evidence type="ECO:0000259" key="2">
    <source>
        <dbReference type="Pfam" id="PF13391"/>
    </source>
</evidence>
<keyword evidence="4" id="KW-1185">Reference proteome</keyword>
<dbReference type="Proteomes" id="UP000749293">
    <property type="component" value="Unassembled WGS sequence"/>
</dbReference>
<feature type="domain" description="HNH nuclease" evidence="2">
    <location>
        <begin position="135"/>
        <end position="220"/>
    </location>
</feature>
<dbReference type="RefSeq" id="XP_035318651.1">
    <property type="nucleotide sequence ID" value="XM_035465386.1"/>
</dbReference>
<feature type="compositionally biased region" description="Polar residues" evidence="1">
    <location>
        <begin position="476"/>
        <end position="485"/>
    </location>
</feature>
<dbReference type="AlphaFoldDB" id="A0A9P4YS46"/>
<protein>
    <recommendedName>
        <fullName evidence="2">HNH nuclease domain-containing protein</fullName>
    </recommendedName>
</protein>
<feature type="compositionally biased region" description="Basic and acidic residues" evidence="1">
    <location>
        <begin position="494"/>
        <end position="506"/>
    </location>
</feature>
<evidence type="ECO:0000313" key="4">
    <source>
        <dbReference type="Proteomes" id="UP000749293"/>
    </source>
</evidence>
<name>A0A9P4YS46_9HYPO</name>
<dbReference type="Pfam" id="PF13391">
    <property type="entry name" value="HNH_2"/>
    <property type="match status" value="1"/>
</dbReference>